<gene>
    <name evidence="6" type="ORF">F4559_003376</name>
</gene>
<dbReference type="GO" id="GO:0003677">
    <property type="term" value="F:DNA binding"/>
    <property type="evidence" value="ECO:0007669"/>
    <property type="project" value="UniProtKB-UniRule"/>
</dbReference>
<dbReference type="PANTHER" id="PTHR47506">
    <property type="entry name" value="TRANSCRIPTIONAL REGULATORY PROTEIN"/>
    <property type="match status" value="1"/>
</dbReference>
<dbReference type="Gene3D" id="1.10.357.10">
    <property type="entry name" value="Tetracycline Repressor, domain 2"/>
    <property type="match status" value="1"/>
</dbReference>
<keyword evidence="1" id="KW-0805">Transcription regulation</keyword>
<dbReference type="SUPFAM" id="SSF46689">
    <property type="entry name" value="Homeodomain-like"/>
    <property type="match status" value="1"/>
</dbReference>
<dbReference type="PROSITE" id="PS50977">
    <property type="entry name" value="HTH_TETR_2"/>
    <property type="match status" value="1"/>
</dbReference>
<dbReference type="PRINTS" id="PR00455">
    <property type="entry name" value="HTHTETR"/>
</dbReference>
<evidence type="ECO:0000256" key="1">
    <source>
        <dbReference type="ARBA" id="ARBA00023015"/>
    </source>
</evidence>
<keyword evidence="3" id="KW-0804">Transcription</keyword>
<organism evidence="6 7">
    <name type="scientific">Saccharothrix violaceirubra</name>
    <dbReference type="NCBI Taxonomy" id="413306"/>
    <lineage>
        <taxon>Bacteria</taxon>
        <taxon>Bacillati</taxon>
        <taxon>Actinomycetota</taxon>
        <taxon>Actinomycetes</taxon>
        <taxon>Pseudonocardiales</taxon>
        <taxon>Pseudonocardiaceae</taxon>
        <taxon>Saccharothrix</taxon>
    </lineage>
</organism>
<dbReference type="Proteomes" id="UP000542674">
    <property type="component" value="Unassembled WGS sequence"/>
</dbReference>
<protein>
    <submittedName>
        <fullName evidence="6">AcrR family transcriptional regulator</fullName>
    </submittedName>
</protein>
<evidence type="ECO:0000256" key="3">
    <source>
        <dbReference type="ARBA" id="ARBA00023163"/>
    </source>
</evidence>
<reference evidence="6 7" key="1">
    <citation type="submission" date="2020-08" db="EMBL/GenBank/DDBJ databases">
        <title>Sequencing the genomes of 1000 actinobacteria strains.</title>
        <authorList>
            <person name="Klenk H.-P."/>
        </authorList>
    </citation>
    <scope>NUCLEOTIDE SEQUENCE [LARGE SCALE GENOMIC DNA]</scope>
    <source>
        <strain evidence="6 7">DSM 45084</strain>
    </source>
</reference>
<dbReference type="AlphaFoldDB" id="A0A7W7WWI2"/>
<comment type="caution">
    <text evidence="6">The sequence shown here is derived from an EMBL/GenBank/DDBJ whole genome shotgun (WGS) entry which is preliminary data.</text>
</comment>
<evidence type="ECO:0000259" key="5">
    <source>
        <dbReference type="PROSITE" id="PS50977"/>
    </source>
</evidence>
<dbReference type="InterPro" id="IPR036271">
    <property type="entry name" value="Tet_transcr_reg_TetR-rel_C_sf"/>
</dbReference>
<dbReference type="Pfam" id="PF00440">
    <property type="entry name" value="TetR_N"/>
    <property type="match status" value="1"/>
</dbReference>
<dbReference type="RefSeq" id="WP_184669779.1">
    <property type="nucleotide sequence ID" value="NZ_BAABAI010000002.1"/>
</dbReference>
<evidence type="ECO:0000256" key="2">
    <source>
        <dbReference type="ARBA" id="ARBA00023125"/>
    </source>
</evidence>
<proteinExistence type="predicted"/>
<name>A0A7W7WWI2_9PSEU</name>
<sequence length="182" mass="19434">MGNTDARDRLLTTASRIFYLRGIHTVPVDEVIGAAGVSRATFYRHFSGKEDLVRACLAAHADDMRARVSEIVAAAGSPRVALTVLVTGLGERLRDTSFRGCPFINAAAEFPDPTHPVRGIIAGHRAWLVEAMTALLTTAGRPDPAADARTLMMLRDGALVGGYLDDRSATLATLARAVDSFT</sequence>
<dbReference type="EMBL" id="JACHJS010000001">
    <property type="protein sequence ID" value="MBB4966017.1"/>
    <property type="molecule type" value="Genomic_DNA"/>
</dbReference>
<evidence type="ECO:0000313" key="6">
    <source>
        <dbReference type="EMBL" id="MBB4966017.1"/>
    </source>
</evidence>
<evidence type="ECO:0000313" key="7">
    <source>
        <dbReference type="Proteomes" id="UP000542674"/>
    </source>
</evidence>
<dbReference type="PANTHER" id="PTHR47506:SF1">
    <property type="entry name" value="HTH-TYPE TRANSCRIPTIONAL REGULATOR YJDC"/>
    <property type="match status" value="1"/>
</dbReference>
<dbReference type="InterPro" id="IPR009057">
    <property type="entry name" value="Homeodomain-like_sf"/>
</dbReference>
<dbReference type="SUPFAM" id="SSF48498">
    <property type="entry name" value="Tetracyclin repressor-like, C-terminal domain"/>
    <property type="match status" value="1"/>
</dbReference>
<keyword evidence="7" id="KW-1185">Reference proteome</keyword>
<evidence type="ECO:0000256" key="4">
    <source>
        <dbReference type="PROSITE-ProRule" id="PRU00335"/>
    </source>
</evidence>
<feature type="DNA-binding region" description="H-T-H motif" evidence="4">
    <location>
        <begin position="27"/>
        <end position="46"/>
    </location>
</feature>
<accession>A0A7W7WWI2</accession>
<keyword evidence="2 4" id="KW-0238">DNA-binding</keyword>
<feature type="domain" description="HTH tetR-type" evidence="5">
    <location>
        <begin position="4"/>
        <end position="64"/>
    </location>
</feature>
<dbReference type="InterPro" id="IPR001647">
    <property type="entry name" value="HTH_TetR"/>
</dbReference>